<protein>
    <recommendedName>
        <fullName evidence="1">UspA domain-containing protein</fullName>
    </recommendedName>
</protein>
<dbReference type="Gene3D" id="3.40.50.620">
    <property type="entry name" value="HUPs"/>
    <property type="match status" value="1"/>
</dbReference>
<proteinExistence type="predicted"/>
<accession>A0AAV5KKX8</accession>
<organism evidence="2 3">
    <name type="scientific">Rubroshorea leprosula</name>
    <dbReference type="NCBI Taxonomy" id="152421"/>
    <lineage>
        <taxon>Eukaryota</taxon>
        <taxon>Viridiplantae</taxon>
        <taxon>Streptophyta</taxon>
        <taxon>Embryophyta</taxon>
        <taxon>Tracheophyta</taxon>
        <taxon>Spermatophyta</taxon>
        <taxon>Magnoliopsida</taxon>
        <taxon>eudicotyledons</taxon>
        <taxon>Gunneridae</taxon>
        <taxon>Pentapetalae</taxon>
        <taxon>rosids</taxon>
        <taxon>malvids</taxon>
        <taxon>Malvales</taxon>
        <taxon>Dipterocarpaceae</taxon>
        <taxon>Rubroshorea</taxon>
    </lineage>
</organism>
<reference evidence="2 3" key="1">
    <citation type="journal article" date="2021" name="Commun. Biol.">
        <title>The genome of Shorea leprosula (Dipterocarpaceae) highlights the ecological relevance of drought in aseasonal tropical rainforests.</title>
        <authorList>
            <person name="Ng K.K.S."/>
            <person name="Kobayashi M.J."/>
            <person name="Fawcett J.A."/>
            <person name="Hatakeyama M."/>
            <person name="Paape T."/>
            <person name="Ng C.H."/>
            <person name="Ang C.C."/>
            <person name="Tnah L.H."/>
            <person name="Lee C.T."/>
            <person name="Nishiyama T."/>
            <person name="Sese J."/>
            <person name="O'Brien M.J."/>
            <person name="Copetti D."/>
            <person name="Mohd Noor M.I."/>
            <person name="Ong R.C."/>
            <person name="Putra M."/>
            <person name="Sireger I.Z."/>
            <person name="Indrioko S."/>
            <person name="Kosugi Y."/>
            <person name="Izuno A."/>
            <person name="Isagi Y."/>
            <person name="Lee S.L."/>
            <person name="Shimizu K.K."/>
        </authorList>
    </citation>
    <scope>NUCLEOTIDE SEQUENCE [LARGE SCALE GENOMIC DNA]</scope>
    <source>
        <strain evidence="2">214</strain>
    </source>
</reference>
<dbReference type="CDD" id="cd00293">
    <property type="entry name" value="USP-like"/>
    <property type="match status" value="1"/>
</dbReference>
<dbReference type="Proteomes" id="UP001054252">
    <property type="component" value="Unassembled WGS sequence"/>
</dbReference>
<feature type="domain" description="UspA" evidence="1">
    <location>
        <begin position="69"/>
        <end position="179"/>
    </location>
</feature>
<evidence type="ECO:0000259" key="1">
    <source>
        <dbReference type="Pfam" id="PF00582"/>
    </source>
</evidence>
<sequence length="235" mass="26274">MARSRSRSPRLTIARSAACGRVCSPSLGCITSSFDGVENDQEDEFLRKEVVEEEEEAISKEAVGSGGNKVMVVVDSSVEAKWALEWALSHAVQAHDIIVFLHVCKSTKNVSRGMRSARVYDLLRSMKNMCQKRSPGVQVEVMMVEGEEKGPAIVEAAKQLKVSLLVLGQRKRRRMWRLLKRWAWKGGLGGGCSSHLVDYCIQNASCMTFSVRRMSKELGGYLITTKHHKNFWLLA</sequence>
<dbReference type="PANTHER" id="PTHR47000:SF3">
    <property type="entry name" value="ADENINE NUCLEOTIDE ALPHA HYDROLASES-LIKE SUPERFAMILY PROTEIN"/>
    <property type="match status" value="1"/>
</dbReference>
<dbReference type="InterPro" id="IPR006016">
    <property type="entry name" value="UspA"/>
</dbReference>
<evidence type="ECO:0000313" key="3">
    <source>
        <dbReference type="Proteomes" id="UP001054252"/>
    </source>
</evidence>
<comment type="caution">
    <text evidence="2">The sequence shown here is derived from an EMBL/GenBank/DDBJ whole genome shotgun (WGS) entry which is preliminary data.</text>
</comment>
<dbReference type="AlphaFoldDB" id="A0AAV5KKX8"/>
<dbReference type="Pfam" id="PF00582">
    <property type="entry name" value="Usp"/>
    <property type="match status" value="1"/>
</dbReference>
<dbReference type="EMBL" id="BPVZ01000068">
    <property type="protein sequence ID" value="GKV25190.1"/>
    <property type="molecule type" value="Genomic_DNA"/>
</dbReference>
<dbReference type="InterPro" id="IPR014729">
    <property type="entry name" value="Rossmann-like_a/b/a_fold"/>
</dbReference>
<evidence type="ECO:0000313" key="2">
    <source>
        <dbReference type="EMBL" id="GKV25190.1"/>
    </source>
</evidence>
<keyword evidence="3" id="KW-1185">Reference proteome</keyword>
<dbReference type="SUPFAM" id="SSF52402">
    <property type="entry name" value="Adenine nucleotide alpha hydrolases-like"/>
    <property type="match status" value="1"/>
</dbReference>
<name>A0AAV5KKX8_9ROSI</name>
<gene>
    <name evidence="2" type="ORF">SLEP1_g34660</name>
</gene>
<dbReference type="PANTHER" id="PTHR47000">
    <property type="entry name" value="ADENINE NUCLEOTIDE ALPHA HYDROLASES-LIKE SUPERFAMILY PROTEIN"/>
    <property type="match status" value="1"/>
</dbReference>